<comment type="caution">
    <text evidence="7">The sequence shown here is derived from an EMBL/GenBank/DDBJ whole genome shotgun (WGS) entry which is preliminary data.</text>
</comment>
<evidence type="ECO:0000313" key="8">
    <source>
        <dbReference type="Proteomes" id="UP000251314"/>
    </source>
</evidence>
<evidence type="ECO:0000313" key="2">
    <source>
        <dbReference type="EMBL" id="KAG2883964.1"/>
    </source>
</evidence>
<protein>
    <submittedName>
        <fullName evidence="7">Uncharacterized protein</fullName>
    </submittedName>
</protein>
<dbReference type="EMBL" id="RCMV01001604">
    <property type="protein sequence ID" value="KAG3207913.1"/>
    <property type="molecule type" value="Genomic_DNA"/>
</dbReference>
<reference evidence="2" key="2">
    <citation type="submission" date="2018-10" db="EMBL/GenBank/DDBJ databases">
        <title>Effector identification in a new, highly contiguous assembly of the strawberry crown rot pathogen Phytophthora cactorum.</title>
        <authorList>
            <person name="Armitage A.D."/>
            <person name="Nellist C.F."/>
            <person name="Bates H."/>
            <person name="Vickerstaff R.J."/>
            <person name="Harrison R.J."/>
        </authorList>
    </citation>
    <scope>NUCLEOTIDE SEQUENCE</scope>
    <source>
        <strain evidence="2">4032</strain>
        <strain evidence="3">4040</strain>
        <strain evidence="4">P415</strain>
        <strain evidence="5">P421</strain>
    </source>
</reference>
<dbReference type="AlphaFoldDB" id="A0A329RDD6"/>
<sequence>MPVCVLHTRGNRPNCHQADDVTFTSAPTDTATEESSSGAAELFEGYDHKEHKEQHDKKDEECDDHYKKHDHAVSAITVSATVADYNDYSNDNDFCCGYGGLLRVRSALELRPQRLLQIIGYCSHTISRRVQRRKFEFFNEVHVK</sequence>
<feature type="region of interest" description="Disordered" evidence="1">
    <location>
        <begin position="27"/>
        <end position="64"/>
    </location>
</feature>
<evidence type="ECO:0000313" key="3">
    <source>
        <dbReference type="EMBL" id="KAG2894355.1"/>
    </source>
</evidence>
<evidence type="ECO:0000313" key="4">
    <source>
        <dbReference type="EMBL" id="KAG2962802.1"/>
    </source>
</evidence>
<dbReference type="EMBL" id="RCMI01001527">
    <property type="protein sequence ID" value="KAG2883964.1"/>
    <property type="molecule type" value="Genomic_DNA"/>
</dbReference>
<reference evidence="7 8" key="1">
    <citation type="submission" date="2018-01" db="EMBL/GenBank/DDBJ databases">
        <title>Draft genome of the strawberry crown rot pathogen Phytophthora cactorum.</title>
        <authorList>
            <person name="Armitage A.D."/>
            <person name="Lysoe E."/>
            <person name="Nellist C.F."/>
            <person name="Harrison R.J."/>
            <person name="Brurberg M.B."/>
        </authorList>
    </citation>
    <scope>NUCLEOTIDE SEQUENCE [LARGE SCALE GENOMIC DNA]</scope>
    <source>
        <strain evidence="7 8">10300</strain>
    </source>
</reference>
<dbReference type="EMBL" id="RCMK01001435">
    <property type="protein sequence ID" value="KAG2894355.1"/>
    <property type="molecule type" value="Genomic_DNA"/>
</dbReference>
<reference evidence="6" key="3">
    <citation type="submission" date="2021-01" db="EMBL/GenBank/DDBJ databases">
        <title>Phytophthora aleatoria, a newly-described species from Pinus radiata is distinct from Phytophthora cactorum isolates based on comparative genomics.</title>
        <authorList>
            <person name="Mcdougal R."/>
            <person name="Panda P."/>
            <person name="Williams N."/>
            <person name="Studholme D.J."/>
        </authorList>
    </citation>
    <scope>NUCLEOTIDE SEQUENCE</scope>
    <source>
        <strain evidence="6">NZFS 3830</strain>
    </source>
</reference>
<evidence type="ECO:0000256" key="1">
    <source>
        <dbReference type="SAM" id="MobiDB-lite"/>
    </source>
</evidence>
<dbReference type="Proteomes" id="UP000251314">
    <property type="component" value="Unassembled WGS sequence"/>
</dbReference>
<dbReference type="Proteomes" id="UP000760860">
    <property type="component" value="Unassembled WGS sequence"/>
</dbReference>
<proteinExistence type="predicted"/>
<dbReference type="EMBL" id="MJFZ01001287">
    <property type="protein sequence ID" value="RAW22524.1"/>
    <property type="molecule type" value="Genomic_DNA"/>
</dbReference>
<feature type="compositionally biased region" description="Basic and acidic residues" evidence="1">
    <location>
        <begin position="45"/>
        <end position="64"/>
    </location>
</feature>
<organism evidence="7 8">
    <name type="scientific">Phytophthora cactorum</name>
    <dbReference type="NCBI Taxonomy" id="29920"/>
    <lineage>
        <taxon>Eukaryota</taxon>
        <taxon>Sar</taxon>
        <taxon>Stramenopiles</taxon>
        <taxon>Oomycota</taxon>
        <taxon>Peronosporomycetes</taxon>
        <taxon>Peronosporales</taxon>
        <taxon>Peronosporaceae</taxon>
        <taxon>Phytophthora</taxon>
    </lineage>
</organism>
<gene>
    <name evidence="6" type="ORF">JG687_00014326</name>
    <name evidence="7" type="ORF">PC110_g21035</name>
    <name evidence="2" type="ORF">PC115_g21456</name>
    <name evidence="3" type="ORF">PC117_g23513</name>
    <name evidence="4" type="ORF">PC118_g21235</name>
    <name evidence="5" type="ORF">PC129_g21052</name>
</gene>
<dbReference type="OrthoDB" id="10318627at2759"/>
<evidence type="ECO:0000313" key="5">
    <source>
        <dbReference type="EMBL" id="KAG3207913.1"/>
    </source>
</evidence>
<feature type="compositionally biased region" description="Polar residues" evidence="1">
    <location>
        <begin position="27"/>
        <end position="38"/>
    </location>
</feature>
<evidence type="ECO:0000313" key="6">
    <source>
        <dbReference type="EMBL" id="KAG6950308.1"/>
    </source>
</evidence>
<keyword evidence="8" id="KW-1185">Reference proteome</keyword>
<dbReference type="Proteomes" id="UP000736787">
    <property type="component" value="Unassembled WGS sequence"/>
</dbReference>
<dbReference type="VEuPathDB" id="FungiDB:PC110_g21035"/>
<dbReference type="Proteomes" id="UP000774804">
    <property type="component" value="Unassembled WGS sequence"/>
</dbReference>
<dbReference type="Proteomes" id="UP000697107">
    <property type="component" value="Unassembled WGS sequence"/>
</dbReference>
<evidence type="ECO:0000313" key="7">
    <source>
        <dbReference type="EMBL" id="RAW22524.1"/>
    </source>
</evidence>
<dbReference type="EMBL" id="JAENGZ010001144">
    <property type="protein sequence ID" value="KAG6950308.1"/>
    <property type="molecule type" value="Genomic_DNA"/>
</dbReference>
<dbReference type="EMBL" id="RCML01001413">
    <property type="protein sequence ID" value="KAG2962802.1"/>
    <property type="molecule type" value="Genomic_DNA"/>
</dbReference>
<name>A0A329RDD6_9STRA</name>
<dbReference type="Proteomes" id="UP000688947">
    <property type="component" value="Unassembled WGS sequence"/>
</dbReference>
<accession>A0A329RDD6</accession>